<keyword evidence="3 5" id="KW-1133">Transmembrane helix</keyword>
<keyword evidence="7" id="KW-1185">Reference proteome</keyword>
<sequence>MRSAVIKLDVRCKLGLVLLASLLLFFGQHLAHRQVKELVFVVGLLGLLAANRRYHSVKIYGTLYVVLALISFLPTLLSGHLLVERFAAFAYGGMRMYPGLLAGGVLVHSSTTSELFQAFDQLHISRRVAIPFVTMLRFIPHFAEEYKKVIKMFRLRWRSLPVAKRFNPGLYALPILNTALKSADDLAKSAYTRGLKIEGERHYYQPNQWRMIDTVVMVVACLVLVF</sequence>
<evidence type="ECO:0000256" key="5">
    <source>
        <dbReference type="SAM" id="Phobius"/>
    </source>
</evidence>
<dbReference type="AlphaFoldDB" id="A0A6G8AL35"/>
<organism evidence="6 7">
    <name type="scientific">Vagococcus coleopterorum</name>
    <dbReference type="NCBI Taxonomy" id="2714946"/>
    <lineage>
        <taxon>Bacteria</taxon>
        <taxon>Bacillati</taxon>
        <taxon>Bacillota</taxon>
        <taxon>Bacilli</taxon>
        <taxon>Lactobacillales</taxon>
        <taxon>Enterococcaceae</taxon>
        <taxon>Vagococcus</taxon>
    </lineage>
</organism>
<protein>
    <recommendedName>
        <fullName evidence="8">Energy-coupling factor transport system permease protein</fullName>
    </recommendedName>
</protein>
<dbReference type="RefSeq" id="WP_166006401.1">
    <property type="nucleotide sequence ID" value="NZ_CP049886.1"/>
</dbReference>
<dbReference type="GO" id="GO:0005886">
    <property type="term" value="C:plasma membrane"/>
    <property type="evidence" value="ECO:0007669"/>
    <property type="project" value="UniProtKB-ARBA"/>
</dbReference>
<dbReference type="InterPro" id="IPR003339">
    <property type="entry name" value="ABC/ECF_trnsptr_transmembrane"/>
</dbReference>
<feature type="transmembrane region" description="Helical" evidence="5">
    <location>
        <begin position="57"/>
        <end position="77"/>
    </location>
</feature>
<evidence type="ECO:0000313" key="6">
    <source>
        <dbReference type="EMBL" id="QIL45672.1"/>
    </source>
</evidence>
<dbReference type="EMBL" id="CP049886">
    <property type="protein sequence ID" value="QIL45672.1"/>
    <property type="molecule type" value="Genomic_DNA"/>
</dbReference>
<reference evidence="6 7" key="1">
    <citation type="submission" date="2020-03" db="EMBL/GenBank/DDBJ databases">
        <title>Vagococcus sp. nov., isolated from beetles.</title>
        <authorList>
            <person name="Hyun D.-W."/>
            <person name="Bae J.-W."/>
        </authorList>
    </citation>
    <scope>NUCLEOTIDE SEQUENCE [LARGE SCALE GENOMIC DNA]</scope>
    <source>
        <strain evidence="6 7">HDW17A</strain>
    </source>
</reference>
<dbReference type="KEGG" id="vah:G7081_00500"/>
<evidence type="ECO:0000256" key="3">
    <source>
        <dbReference type="ARBA" id="ARBA00022989"/>
    </source>
</evidence>
<evidence type="ECO:0000256" key="2">
    <source>
        <dbReference type="ARBA" id="ARBA00022692"/>
    </source>
</evidence>
<evidence type="ECO:0008006" key="8">
    <source>
        <dbReference type="Google" id="ProtNLM"/>
    </source>
</evidence>
<evidence type="ECO:0000256" key="1">
    <source>
        <dbReference type="ARBA" id="ARBA00004141"/>
    </source>
</evidence>
<evidence type="ECO:0000256" key="4">
    <source>
        <dbReference type="ARBA" id="ARBA00023136"/>
    </source>
</evidence>
<evidence type="ECO:0000313" key="7">
    <source>
        <dbReference type="Proteomes" id="UP000500890"/>
    </source>
</evidence>
<keyword evidence="4 5" id="KW-0472">Membrane</keyword>
<gene>
    <name evidence="6" type="ORF">G7081_00500</name>
</gene>
<keyword evidence="2 5" id="KW-0812">Transmembrane</keyword>
<proteinExistence type="predicted"/>
<name>A0A6G8AL35_9ENTE</name>
<dbReference type="CDD" id="cd16914">
    <property type="entry name" value="EcfT"/>
    <property type="match status" value="1"/>
</dbReference>
<accession>A0A6G8AL35</accession>
<dbReference type="Proteomes" id="UP000500890">
    <property type="component" value="Chromosome"/>
</dbReference>
<comment type="subcellular location">
    <subcellularLocation>
        <location evidence="1">Membrane</location>
        <topology evidence="1">Multi-pass membrane protein</topology>
    </subcellularLocation>
</comment>